<protein>
    <recommendedName>
        <fullName evidence="1">Zinc-ribbon 15 domain-containing protein</fullName>
    </recommendedName>
</protein>
<dbReference type="AlphaFoldDB" id="A0A2X4XSX7"/>
<dbReference type="InterPro" id="IPR031493">
    <property type="entry name" value="Zinc_ribbon_15"/>
</dbReference>
<evidence type="ECO:0000313" key="3">
    <source>
        <dbReference type="Proteomes" id="UP000249005"/>
    </source>
</evidence>
<organism evidence="2 3">
    <name type="scientific">Leminorella richardii</name>
    <dbReference type="NCBI Taxonomy" id="158841"/>
    <lineage>
        <taxon>Bacteria</taxon>
        <taxon>Pseudomonadati</taxon>
        <taxon>Pseudomonadota</taxon>
        <taxon>Gammaproteobacteria</taxon>
        <taxon>Enterobacterales</taxon>
        <taxon>Budviciaceae</taxon>
        <taxon>Leminorella</taxon>
    </lineage>
</organism>
<reference evidence="2 3" key="1">
    <citation type="submission" date="2018-06" db="EMBL/GenBank/DDBJ databases">
        <authorList>
            <consortium name="Pathogen Informatics"/>
            <person name="Doyle S."/>
        </authorList>
    </citation>
    <scope>NUCLEOTIDE SEQUENCE [LARGE SCALE GENOMIC DNA]</scope>
    <source>
        <strain evidence="2 3">NCTC12151</strain>
    </source>
</reference>
<dbReference type="OrthoDB" id="1261251at2"/>
<feature type="domain" description="Zinc-ribbon 15" evidence="1">
    <location>
        <begin position="19"/>
        <end position="145"/>
    </location>
</feature>
<accession>A0A2X4XSX7</accession>
<gene>
    <name evidence="2" type="ORF">NCTC12151_02860</name>
</gene>
<name>A0A2X4XSX7_9GAMM</name>
<sequence length="161" mass="18848">MIIWGSKSREKVESQGEFHCPNCDGEKRNYSQIKVSSYFTLYFIPLFPTETLGRYIKCQTCDSNYNEDVLEYVPPTAREKLQYEIYQDLISGMPTQMIIRKLRNQDWTEQEAEEIVYSVTDMNHRVCPNCNFNFHEQVDSCSSCGVDLPEAQVEHPREVIL</sequence>
<keyword evidence="3" id="KW-1185">Reference proteome</keyword>
<dbReference type="EMBL" id="LS483470">
    <property type="protein sequence ID" value="SQI43115.1"/>
    <property type="molecule type" value="Genomic_DNA"/>
</dbReference>
<dbReference type="Proteomes" id="UP000249005">
    <property type="component" value="Chromosome 1"/>
</dbReference>
<dbReference type="Pfam" id="PF17032">
    <property type="entry name" value="Zn_ribbon_15"/>
    <property type="match status" value="1"/>
</dbReference>
<proteinExistence type="predicted"/>
<evidence type="ECO:0000313" key="2">
    <source>
        <dbReference type="EMBL" id="SQI43115.1"/>
    </source>
</evidence>
<dbReference type="RefSeq" id="WP_111741238.1">
    <property type="nucleotide sequence ID" value="NZ_LR698987.1"/>
</dbReference>
<dbReference type="KEGG" id="lri:NCTC12151_02860"/>
<evidence type="ECO:0000259" key="1">
    <source>
        <dbReference type="Pfam" id="PF17032"/>
    </source>
</evidence>